<dbReference type="InterPro" id="IPR003165">
    <property type="entry name" value="Piwi"/>
</dbReference>
<dbReference type="InterPro" id="IPR012337">
    <property type="entry name" value="RNaseH-like_sf"/>
</dbReference>
<evidence type="ECO:0000259" key="2">
    <source>
        <dbReference type="PROSITE" id="PS50821"/>
    </source>
</evidence>
<dbReference type="InterPro" id="IPR032473">
    <property type="entry name" value="Argonaute_Mid_dom"/>
</dbReference>
<dbReference type="PANTHER" id="PTHR22891">
    <property type="entry name" value="EUKARYOTIC TRANSLATION INITIATION FACTOR 2C"/>
    <property type="match status" value="1"/>
</dbReference>
<dbReference type="CDD" id="cd02846">
    <property type="entry name" value="PAZ_argonaute_like"/>
    <property type="match status" value="1"/>
</dbReference>
<dbReference type="STRING" id="75913.A0A0K0F5D4"/>
<dbReference type="SMART" id="SM00949">
    <property type="entry name" value="PAZ"/>
    <property type="match status" value="1"/>
</dbReference>
<accession>A0A0K0F5D4</accession>
<evidence type="ECO:0000256" key="1">
    <source>
        <dbReference type="RuleBase" id="RU361178"/>
    </source>
</evidence>
<organism evidence="4 5">
    <name type="scientific">Strongyloides venezuelensis</name>
    <name type="common">Threadworm</name>
    <dbReference type="NCBI Taxonomy" id="75913"/>
    <lineage>
        <taxon>Eukaryota</taxon>
        <taxon>Metazoa</taxon>
        <taxon>Ecdysozoa</taxon>
        <taxon>Nematoda</taxon>
        <taxon>Chromadorea</taxon>
        <taxon>Rhabditida</taxon>
        <taxon>Tylenchina</taxon>
        <taxon>Panagrolaimomorpha</taxon>
        <taxon>Strongyloidoidea</taxon>
        <taxon>Strongyloididae</taxon>
        <taxon>Strongyloides</taxon>
    </lineage>
</organism>
<dbReference type="GO" id="GO:0003723">
    <property type="term" value="F:RNA binding"/>
    <property type="evidence" value="ECO:0007669"/>
    <property type="project" value="InterPro"/>
</dbReference>
<feature type="domain" description="PAZ" evidence="2">
    <location>
        <begin position="301"/>
        <end position="415"/>
    </location>
</feature>
<dbReference type="Pfam" id="PF02171">
    <property type="entry name" value="Piwi"/>
    <property type="match status" value="1"/>
</dbReference>
<sequence>MSKNVKKNKENVLTEKKIEQISNADLLKREGIIIDSDPVYCPKKNPGSAGTTIKLFTNYFGLKLNNTQGTVVYQYEIEISKILNNGKKVCVNKKREAGAKTNDYLEQISRRSLVTLWPAFHEVLKKHQIARPASSITDFNRILYMLDPIHNSFKNEENKNEFFTLSLDKNDFPDKIANCDEVKDVEKLEYNIRFTNEFEAADSIFSDNVLDRDGVQYLALLLSMKMSLDKENVSIYENGKNYLTRPLNHGFKESDIPELHGGKRLGIGSQKTVKLIEGRKGEAGISLAVDTKRTAFHEPMLLSEKFNALLANPRGGVGKFTGANVKKVVDNMKGLACHCVHLKNKIVIVSNISTETASNKKITVDGKTCSVSDYYKKKYNITLRNPDLPLVVQKNVFKGNKEECYYPMELLRVADFQRVRQSAQTPEQISAMIRQCATAPCKRLSEIHNLFSAFQLTSNEYLKEASITVEGNVLAATGRQLNPPTLLCSNNKSIQVTNQNGSWELGRDTVFNVPSSISNWCAVLIQGNGRFDVNMKTAETFVKMYVKTARTHGVKITDCAEICQCPSNERELLNLFDYLKKHKTGFVLFMTPDSVTSLHNLVKLYERQFGIPTQDLKHSTVSKTVEKNQYRTLENIIMKSNIKKGGHNFDLKNVIKSDRMIMGIGFNHTISGDEDSLSVVGYAANTRKIPSEFAGDVHYIQFARDGKIEFYDKVIQNTVQNFRASRGILPKEIFIYRTSGSEGRYNDYCIYEIPYIKAKIKQYAPGAKLVFIVVEKAHNVRFFKDKINPTDKAPFQNVAPGSVVDTGITNPKLCEFFLTSHSGLQGTAKTPKYVILYDDLNVKMDELEGLTNSLAYGYQIVSLPTSLPAPVYIANQYAERGRNMLNANNTKMGPKKVIQDEEGANKEFSYAATIFSNVRINA</sequence>
<feature type="domain" description="Piwi" evidence="3">
    <location>
        <begin position="585"/>
        <end position="886"/>
    </location>
</feature>
<dbReference type="Pfam" id="PF02170">
    <property type="entry name" value="PAZ"/>
    <property type="match status" value="1"/>
</dbReference>
<dbReference type="Pfam" id="PF16487">
    <property type="entry name" value="ArgoMid"/>
    <property type="match status" value="1"/>
</dbReference>
<name>A0A0K0F5D4_STRVS</name>
<dbReference type="SMART" id="SM00950">
    <property type="entry name" value="Piwi"/>
    <property type="match status" value="1"/>
</dbReference>
<reference evidence="5" key="2">
    <citation type="submission" date="2015-08" db="UniProtKB">
        <authorList>
            <consortium name="WormBaseParasite"/>
        </authorList>
    </citation>
    <scope>IDENTIFICATION</scope>
</reference>
<evidence type="ECO:0000313" key="4">
    <source>
        <dbReference type="Proteomes" id="UP000035680"/>
    </source>
</evidence>
<evidence type="ECO:0000259" key="3">
    <source>
        <dbReference type="PROSITE" id="PS50822"/>
    </source>
</evidence>
<dbReference type="InterPro" id="IPR003100">
    <property type="entry name" value="PAZ_dom"/>
</dbReference>
<comment type="similarity">
    <text evidence="1">Belongs to the argonaute family.</text>
</comment>
<dbReference type="SUPFAM" id="SSF53098">
    <property type="entry name" value="Ribonuclease H-like"/>
    <property type="match status" value="1"/>
</dbReference>
<proteinExistence type="inferred from homology"/>
<dbReference type="WBParaSite" id="SVE_0402500.1">
    <property type="protein sequence ID" value="SVE_0402500.1"/>
    <property type="gene ID" value="SVE_0402500"/>
</dbReference>
<protein>
    <submittedName>
        <fullName evidence="5">Protein argonaute-2 (inferred by orthology to a D. melanogaster protein)</fullName>
    </submittedName>
</protein>
<dbReference type="Gene3D" id="2.170.260.10">
    <property type="entry name" value="paz domain"/>
    <property type="match status" value="1"/>
</dbReference>
<dbReference type="SUPFAM" id="SSF101690">
    <property type="entry name" value="PAZ domain"/>
    <property type="match status" value="1"/>
</dbReference>
<dbReference type="Gene3D" id="3.40.50.2300">
    <property type="match status" value="1"/>
</dbReference>
<keyword evidence="4" id="KW-1185">Reference proteome</keyword>
<dbReference type="InterPro" id="IPR036397">
    <property type="entry name" value="RNaseH_sf"/>
</dbReference>
<dbReference type="PROSITE" id="PS50821">
    <property type="entry name" value="PAZ"/>
    <property type="match status" value="1"/>
</dbReference>
<dbReference type="Gene3D" id="3.30.420.10">
    <property type="entry name" value="Ribonuclease H-like superfamily/Ribonuclease H"/>
    <property type="match status" value="1"/>
</dbReference>
<dbReference type="InterPro" id="IPR036085">
    <property type="entry name" value="PAZ_dom_sf"/>
</dbReference>
<evidence type="ECO:0000313" key="5">
    <source>
        <dbReference type="WBParaSite" id="SVE_0402500.1"/>
    </source>
</evidence>
<dbReference type="PROSITE" id="PS50822">
    <property type="entry name" value="PIWI"/>
    <property type="match status" value="1"/>
</dbReference>
<dbReference type="Proteomes" id="UP000035680">
    <property type="component" value="Unassembled WGS sequence"/>
</dbReference>
<dbReference type="AlphaFoldDB" id="A0A0K0F5D4"/>
<reference evidence="4" key="1">
    <citation type="submission" date="2014-07" db="EMBL/GenBank/DDBJ databases">
        <authorList>
            <person name="Martin A.A"/>
            <person name="De Silva N."/>
        </authorList>
    </citation>
    <scope>NUCLEOTIDE SEQUENCE</scope>
</reference>